<accession>A0AAW2TKT4</accession>
<evidence type="ECO:0000313" key="2">
    <source>
        <dbReference type="EMBL" id="KAL0404917.1"/>
    </source>
</evidence>
<gene>
    <name evidence="2" type="ORF">Sradi_2132500</name>
</gene>
<dbReference type="EMBL" id="JACGWJ010000008">
    <property type="protein sequence ID" value="KAL0404917.1"/>
    <property type="molecule type" value="Genomic_DNA"/>
</dbReference>
<keyword evidence="2" id="KW-0378">Hydrolase</keyword>
<dbReference type="SMART" id="SM00848">
    <property type="entry name" value="Inhibitor_I29"/>
    <property type="match status" value="1"/>
</dbReference>
<dbReference type="InterPro" id="IPR013201">
    <property type="entry name" value="Prot_inhib_I29"/>
</dbReference>
<dbReference type="AlphaFoldDB" id="A0AAW2TKT4"/>
<dbReference type="InterPro" id="IPR038765">
    <property type="entry name" value="Papain-like_cys_pep_sf"/>
</dbReference>
<organism evidence="2">
    <name type="scientific">Sesamum radiatum</name>
    <name type="common">Black benniseed</name>
    <dbReference type="NCBI Taxonomy" id="300843"/>
    <lineage>
        <taxon>Eukaryota</taxon>
        <taxon>Viridiplantae</taxon>
        <taxon>Streptophyta</taxon>
        <taxon>Embryophyta</taxon>
        <taxon>Tracheophyta</taxon>
        <taxon>Spermatophyta</taxon>
        <taxon>Magnoliopsida</taxon>
        <taxon>eudicotyledons</taxon>
        <taxon>Gunneridae</taxon>
        <taxon>Pentapetalae</taxon>
        <taxon>asterids</taxon>
        <taxon>lamiids</taxon>
        <taxon>Lamiales</taxon>
        <taxon>Pedaliaceae</taxon>
        <taxon>Sesamum</taxon>
    </lineage>
</organism>
<dbReference type="Pfam" id="PF08246">
    <property type="entry name" value="Inhibitor_I29"/>
    <property type="match status" value="1"/>
</dbReference>
<name>A0AAW2TKT4_SESRA</name>
<proteinExistence type="predicted"/>
<keyword evidence="2" id="KW-0645">Protease</keyword>
<dbReference type="Gene3D" id="1.10.287.2250">
    <property type="match status" value="1"/>
</dbReference>
<dbReference type="GO" id="GO:0006508">
    <property type="term" value="P:proteolysis"/>
    <property type="evidence" value="ECO:0007669"/>
    <property type="project" value="UniProtKB-KW"/>
</dbReference>
<evidence type="ECO:0000259" key="1">
    <source>
        <dbReference type="SMART" id="SM00848"/>
    </source>
</evidence>
<dbReference type="GO" id="GO:0008233">
    <property type="term" value="F:peptidase activity"/>
    <property type="evidence" value="ECO:0007669"/>
    <property type="project" value="UniProtKB-KW"/>
</dbReference>
<protein>
    <submittedName>
        <fullName evidence="2">Thiol protease</fullName>
    </submittedName>
</protein>
<feature type="domain" description="Cathepsin propeptide inhibitor" evidence="1">
    <location>
        <begin position="1"/>
        <end position="39"/>
    </location>
</feature>
<reference evidence="2" key="2">
    <citation type="journal article" date="2024" name="Plant">
        <title>Genomic evolution and insights into agronomic trait innovations of Sesamum species.</title>
        <authorList>
            <person name="Miao H."/>
            <person name="Wang L."/>
            <person name="Qu L."/>
            <person name="Liu H."/>
            <person name="Sun Y."/>
            <person name="Le M."/>
            <person name="Wang Q."/>
            <person name="Wei S."/>
            <person name="Zheng Y."/>
            <person name="Lin W."/>
            <person name="Duan Y."/>
            <person name="Cao H."/>
            <person name="Xiong S."/>
            <person name="Wang X."/>
            <person name="Wei L."/>
            <person name="Li C."/>
            <person name="Ma Q."/>
            <person name="Ju M."/>
            <person name="Zhao R."/>
            <person name="Li G."/>
            <person name="Mu C."/>
            <person name="Tian Q."/>
            <person name="Mei H."/>
            <person name="Zhang T."/>
            <person name="Gao T."/>
            <person name="Zhang H."/>
        </authorList>
    </citation>
    <scope>NUCLEOTIDE SEQUENCE</scope>
    <source>
        <strain evidence="2">G02</strain>
    </source>
</reference>
<dbReference type="SUPFAM" id="SSF54001">
    <property type="entry name" value="Cysteine proteinases"/>
    <property type="match status" value="1"/>
</dbReference>
<sequence length="56" mass="6489">MRFKIFKDNVEFIEAFKEAGSRPYKLRINAFADLTNEEFKGARNGLLKVQKLPKVA</sequence>
<comment type="caution">
    <text evidence="2">The sequence shown here is derived from an EMBL/GenBank/DDBJ whole genome shotgun (WGS) entry which is preliminary data.</text>
</comment>
<reference evidence="2" key="1">
    <citation type="submission" date="2020-06" db="EMBL/GenBank/DDBJ databases">
        <authorList>
            <person name="Li T."/>
            <person name="Hu X."/>
            <person name="Zhang T."/>
            <person name="Song X."/>
            <person name="Zhang H."/>
            <person name="Dai N."/>
            <person name="Sheng W."/>
            <person name="Hou X."/>
            <person name="Wei L."/>
        </authorList>
    </citation>
    <scope>NUCLEOTIDE SEQUENCE</scope>
    <source>
        <strain evidence="2">G02</strain>
        <tissue evidence="2">Leaf</tissue>
    </source>
</reference>